<protein>
    <recommendedName>
        <fullName evidence="5">DUF4134 domain-containing protein</fullName>
    </recommendedName>
</protein>
<dbReference type="RefSeq" id="WP_231007271.1">
    <property type="nucleotide sequence ID" value="NZ_JAJNEC010000005.1"/>
</dbReference>
<dbReference type="Proteomes" id="UP001199816">
    <property type="component" value="Unassembled WGS sequence"/>
</dbReference>
<evidence type="ECO:0000313" key="3">
    <source>
        <dbReference type="EMBL" id="MCD2424922.1"/>
    </source>
</evidence>
<feature type="signal peptide" evidence="2">
    <location>
        <begin position="1"/>
        <end position="18"/>
    </location>
</feature>
<keyword evidence="1" id="KW-0812">Transmembrane</keyword>
<organism evidence="3 4">
    <name type="scientific">Niabella pedocola</name>
    <dbReference type="NCBI Taxonomy" id="1752077"/>
    <lineage>
        <taxon>Bacteria</taxon>
        <taxon>Pseudomonadati</taxon>
        <taxon>Bacteroidota</taxon>
        <taxon>Chitinophagia</taxon>
        <taxon>Chitinophagales</taxon>
        <taxon>Chitinophagaceae</taxon>
        <taxon>Niabella</taxon>
    </lineage>
</organism>
<keyword evidence="1" id="KW-0472">Membrane</keyword>
<reference evidence="3 4" key="1">
    <citation type="submission" date="2021-11" db="EMBL/GenBank/DDBJ databases">
        <title>Genomic of Niabella pedocola.</title>
        <authorList>
            <person name="Wu T."/>
        </authorList>
    </citation>
    <scope>NUCLEOTIDE SEQUENCE [LARGE SCALE GENOMIC DNA]</scope>
    <source>
        <strain evidence="3 4">JCM 31011</strain>
    </source>
</reference>
<evidence type="ECO:0000313" key="4">
    <source>
        <dbReference type="Proteomes" id="UP001199816"/>
    </source>
</evidence>
<comment type="caution">
    <text evidence="3">The sequence shown here is derived from an EMBL/GenBank/DDBJ whole genome shotgun (WGS) entry which is preliminary data.</text>
</comment>
<evidence type="ECO:0008006" key="5">
    <source>
        <dbReference type="Google" id="ProtNLM"/>
    </source>
</evidence>
<accession>A0ABS8PXA3</accession>
<keyword evidence="1" id="KW-1133">Transmembrane helix</keyword>
<evidence type="ECO:0000256" key="2">
    <source>
        <dbReference type="SAM" id="SignalP"/>
    </source>
</evidence>
<feature type="transmembrane region" description="Helical" evidence="1">
    <location>
        <begin position="108"/>
        <end position="131"/>
    </location>
</feature>
<gene>
    <name evidence="3" type="ORF">LQ567_19215</name>
</gene>
<sequence>MKKLLLLMVMGAAVTAGAQNDLAKTTVNASTLLLKDPQSKTIFRSGDAAAARATKTIEDWQRLRRSGIILTSGGIACIAGGIALVAVGDNQSNNGYDYYSDSPGEAKVVVGVMGIAGGIMALGGGITMWAIGNNRVKKYTNRMSFDMGGRSAKLAFRF</sequence>
<keyword evidence="2" id="KW-0732">Signal</keyword>
<evidence type="ECO:0000256" key="1">
    <source>
        <dbReference type="SAM" id="Phobius"/>
    </source>
</evidence>
<proteinExistence type="predicted"/>
<dbReference type="EMBL" id="JAJNEC010000005">
    <property type="protein sequence ID" value="MCD2424922.1"/>
    <property type="molecule type" value="Genomic_DNA"/>
</dbReference>
<keyword evidence="4" id="KW-1185">Reference proteome</keyword>
<feature type="chain" id="PRO_5046545338" description="DUF4134 domain-containing protein" evidence="2">
    <location>
        <begin position="19"/>
        <end position="158"/>
    </location>
</feature>
<feature type="transmembrane region" description="Helical" evidence="1">
    <location>
        <begin position="68"/>
        <end position="87"/>
    </location>
</feature>
<name>A0ABS8PXA3_9BACT</name>